<feature type="compositionally biased region" description="Pro residues" evidence="1">
    <location>
        <begin position="28"/>
        <end position="37"/>
    </location>
</feature>
<name>A0A8E2JPN5_9PEZI</name>
<evidence type="ECO:0000259" key="2">
    <source>
        <dbReference type="Pfam" id="PF22943"/>
    </source>
</evidence>
<accession>A0A8E2JPN5</accession>
<reference evidence="3 4" key="1">
    <citation type="journal article" date="2016" name="Nat. Commun.">
        <title>Ectomycorrhizal ecology is imprinted in the genome of the dominant symbiotic fungus Cenococcum geophilum.</title>
        <authorList>
            <consortium name="DOE Joint Genome Institute"/>
            <person name="Peter M."/>
            <person name="Kohler A."/>
            <person name="Ohm R.A."/>
            <person name="Kuo A."/>
            <person name="Krutzmann J."/>
            <person name="Morin E."/>
            <person name="Arend M."/>
            <person name="Barry K.W."/>
            <person name="Binder M."/>
            <person name="Choi C."/>
            <person name="Clum A."/>
            <person name="Copeland A."/>
            <person name="Grisel N."/>
            <person name="Haridas S."/>
            <person name="Kipfer T."/>
            <person name="LaButti K."/>
            <person name="Lindquist E."/>
            <person name="Lipzen A."/>
            <person name="Maire R."/>
            <person name="Meier B."/>
            <person name="Mihaltcheva S."/>
            <person name="Molinier V."/>
            <person name="Murat C."/>
            <person name="Poggeler S."/>
            <person name="Quandt C.A."/>
            <person name="Sperisen C."/>
            <person name="Tritt A."/>
            <person name="Tisserant E."/>
            <person name="Crous P.W."/>
            <person name="Henrissat B."/>
            <person name="Nehls U."/>
            <person name="Egli S."/>
            <person name="Spatafora J.W."/>
            <person name="Grigoriev I.V."/>
            <person name="Martin F.M."/>
        </authorList>
    </citation>
    <scope>NUCLEOTIDE SEQUENCE [LARGE SCALE GENOMIC DNA]</scope>
    <source>
        <strain evidence="3 4">CBS 207.34</strain>
    </source>
</reference>
<dbReference type="Proteomes" id="UP000250140">
    <property type="component" value="Unassembled WGS sequence"/>
</dbReference>
<dbReference type="InterPro" id="IPR054448">
    <property type="entry name" value="HTH_put_ascomycetes"/>
</dbReference>
<evidence type="ECO:0000313" key="4">
    <source>
        <dbReference type="Proteomes" id="UP000250140"/>
    </source>
</evidence>
<proteinExistence type="predicted"/>
<evidence type="ECO:0000256" key="1">
    <source>
        <dbReference type="SAM" id="MobiDB-lite"/>
    </source>
</evidence>
<feature type="compositionally biased region" description="Polar residues" evidence="1">
    <location>
        <begin position="83"/>
        <end position="93"/>
    </location>
</feature>
<dbReference type="EMBL" id="KV750415">
    <property type="protein sequence ID" value="OCL04893.1"/>
    <property type="molecule type" value="Genomic_DNA"/>
</dbReference>
<feature type="compositionally biased region" description="Pro residues" evidence="1">
    <location>
        <begin position="107"/>
        <end position="117"/>
    </location>
</feature>
<evidence type="ECO:0000313" key="3">
    <source>
        <dbReference type="EMBL" id="OCL04893.1"/>
    </source>
</evidence>
<feature type="domain" description="Helix-turn-helix" evidence="2">
    <location>
        <begin position="155"/>
        <end position="196"/>
    </location>
</feature>
<sequence length="199" mass="21132">MGSSTSKGARVAGSAARKYPTHVSRPTNAPPSAPPPGQASRPGPTVHPKVQASETRNEAINLDAEDPAFAAQLRSLGAVQPNPHFSPTSTSPLDPQRNASTTRSSDPSPPPFPPAFPDPRTNPALMVLQARQRLQEEAEEELLSVGSRGFPGKRFADAGTVRQALLLRQKGEGEEEVERKLGLRKGRLGVLGKKIVEGV</sequence>
<protein>
    <recommendedName>
        <fullName evidence="2">Helix-turn-helix domain-containing protein</fullName>
    </recommendedName>
</protein>
<organism evidence="3 4">
    <name type="scientific">Glonium stellatum</name>
    <dbReference type="NCBI Taxonomy" id="574774"/>
    <lineage>
        <taxon>Eukaryota</taxon>
        <taxon>Fungi</taxon>
        <taxon>Dikarya</taxon>
        <taxon>Ascomycota</taxon>
        <taxon>Pezizomycotina</taxon>
        <taxon>Dothideomycetes</taxon>
        <taxon>Pleosporomycetidae</taxon>
        <taxon>Gloniales</taxon>
        <taxon>Gloniaceae</taxon>
        <taxon>Glonium</taxon>
    </lineage>
</organism>
<dbReference type="OrthoDB" id="4085451at2759"/>
<keyword evidence="4" id="KW-1185">Reference proteome</keyword>
<gene>
    <name evidence="3" type="ORF">AOQ84DRAFT_323728</name>
</gene>
<dbReference type="Pfam" id="PF22943">
    <property type="entry name" value="HTH_68"/>
    <property type="match status" value="1"/>
</dbReference>
<feature type="region of interest" description="Disordered" evidence="1">
    <location>
        <begin position="1"/>
        <end position="124"/>
    </location>
</feature>
<dbReference type="AlphaFoldDB" id="A0A8E2JPN5"/>